<evidence type="ECO:0000256" key="4">
    <source>
        <dbReference type="ARBA" id="ARBA00022729"/>
    </source>
</evidence>
<evidence type="ECO:0000256" key="3">
    <source>
        <dbReference type="ARBA" id="ARBA00022692"/>
    </source>
</evidence>
<evidence type="ECO:0000256" key="6">
    <source>
        <dbReference type="ARBA" id="ARBA00023034"/>
    </source>
</evidence>
<reference evidence="12 13" key="2">
    <citation type="journal article" date="2021" name="J. Hered.">
        <title>Feather Gene Expression Elucidates the Developmental Basis of Plumage Iridescence in African Starlings.</title>
        <authorList>
            <person name="Rubenstein D.R."/>
            <person name="Corvelo A."/>
            <person name="MacManes M.D."/>
            <person name="Maia R."/>
            <person name="Narzisi G."/>
            <person name="Rousaki A."/>
            <person name="Vandenabeele P."/>
            <person name="Shawkey M.D."/>
            <person name="Solomon J."/>
        </authorList>
    </citation>
    <scope>NUCLEOTIDE SEQUENCE [LARGE SCALE GENOMIC DNA]</scope>
    <source>
        <strain evidence="12">SS15</strain>
    </source>
</reference>
<evidence type="ECO:0000313" key="12">
    <source>
        <dbReference type="EMBL" id="KAI1230645.1"/>
    </source>
</evidence>
<feature type="region of interest" description="Disordered" evidence="9">
    <location>
        <begin position="64"/>
        <end position="152"/>
    </location>
</feature>
<evidence type="ECO:0000256" key="9">
    <source>
        <dbReference type="SAM" id="MobiDB-lite"/>
    </source>
</evidence>
<feature type="compositionally biased region" description="Basic and acidic residues" evidence="9">
    <location>
        <begin position="124"/>
        <end position="136"/>
    </location>
</feature>
<keyword evidence="8" id="KW-0325">Glycoprotein</keyword>
<evidence type="ECO:0000256" key="10">
    <source>
        <dbReference type="SAM" id="Phobius"/>
    </source>
</evidence>
<dbReference type="PANTHER" id="PTHR28652">
    <property type="entry name" value="TRANSMEMBRANE PROTEIN 59-LIKE PROTEIN"/>
    <property type="match status" value="1"/>
</dbReference>
<dbReference type="AlphaFoldDB" id="A0A835TP42"/>
<evidence type="ECO:0000313" key="13">
    <source>
        <dbReference type="Proteomes" id="UP000618051"/>
    </source>
</evidence>
<reference evidence="12" key="3">
    <citation type="submission" date="2022-01" db="EMBL/GenBank/DDBJ databases">
        <authorList>
            <person name="Rubenstein D.R."/>
        </authorList>
    </citation>
    <scope>NUCLEOTIDE SEQUENCE</scope>
    <source>
        <strain evidence="12">SS15</strain>
        <tissue evidence="12">Liver</tissue>
    </source>
</reference>
<dbReference type="GO" id="GO:0000139">
    <property type="term" value="C:Golgi membrane"/>
    <property type="evidence" value="ECO:0007669"/>
    <property type="project" value="UniProtKB-SubCell"/>
</dbReference>
<evidence type="ECO:0000256" key="8">
    <source>
        <dbReference type="ARBA" id="ARBA00023180"/>
    </source>
</evidence>
<name>A0A835TP42_9PASS</name>
<gene>
    <name evidence="12" type="ORF">IHE44_0010118</name>
    <name evidence="11" type="ORF">IHE44_007782</name>
</gene>
<dbReference type="EMBL" id="JADDUC020000030">
    <property type="protein sequence ID" value="KAI1230645.1"/>
    <property type="molecule type" value="Genomic_DNA"/>
</dbReference>
<protein>
    <submittedName>
        <fullName evidence="11">Transmembrane protein 59-like</fullName>
    </submittedName>
</protein>
<dbReference type="OrthoDB" id="6371519at2759"/>
<dbReference type="Proteomes" id="UP000618051">
    <property type="component" value="Unassembled WGS sequence"/>
</dbReference>
<keyword evidence="13" id="KW-1185">Reference proteome</keyword>
<evidence type="ECO:0000256" key="5">
    <source>
        <dbReference type="ARBA" id="ARBA00022989"/>
    </source>
</evidence>
<keyword evidence="5 10" id="KW-1133">Transmembrane helix</keyword>
<proteinExistence type="inferred from homology"/>
<evidence type="ECO:0000256" key="2">
    <source>
        <dbReference type="ARBA" id="ARBA00009643"/>
    </source>
</evidence>
<evidence type="ECO:0000313" key="11">
    <source>
        <dbReference type="EMBL" id="KAG0114481.1"/>
    </source>
</evidence>
<keyword evidence="4" id="KW-0732">Signal</keyword>
<evidence type="ECO:0000256" key="1">
    <source>
        <dbReference type="ARBA" id="ARBA00004614"/>
    </source>
</evidence>
<keyword evidence="6" id="KW-0333">Golgi apparatus</keyword>
<feature type="transmembrane region" description="Helical" evidence="10">
    <location>
        <begin position="165"/>
        <end position="187"/>
    </location>
</feature>
<evidence type="ECO:0000256" key="7">
    <source>
        <dbReference type="ARBA" id="ARBA00023136"/>
    </source>
</evidence>
<comment type="similarity">
    <text evidence="2">Belongs to the TMEM59 family.</text>
</comment>
<keyword evidence="3 10" id="KW-0812">Transmembrane</keyword>
<reference evidence="11" key="1">
    <citation type="submission" date="2020-10" db="EMBL/GenBank/DDBJ databases">
        <title>Feather gene expression reveals the developmental basis of iridescence in African starlings.</title>
        <authorList>
            <person name="Rubenstein D.R."/>
        </authorList>
    </citation>
    <scope>NUCLEOTIDE SEQUENCE</scope>
    <source>
        <strain evidence="11">SS15</strain>
        <tissue evidence="11">Liver</tissue>
    </source>
</reference>
<dbReference type="InterPro" id="IPR022065">
    <property type="entry name" value="Uncharacterised_TMEM59"/>
</dbReference>
<keyword evidence="7 10" id="KW-0472">Membrane</keyword>
<feature type="non-terminal residue" evidence="11">
    <location>
        <position position="1"/>
    </location>
</feature>
<comment type="caution">
    <text evidence="11">The sequence shown here is derived from an EMBL/GenBank/DDBJ whole genome shotgun (WGS) entry which is preliminary data.</text>
</comment>
<dbReference type="EMBL" id="JADDUC010000299">
    <property type="protein sequence ID" value="KAG0114481.1"/>
    <property type="molecule type" value="Genomic_DNA"/>
</dbReference>
<dbReference type="Pfam" id="PF12280">
    <property type="entry name" value="BSMAP"/>
    <property type="match status" value="2"/>
</dbReference>
<accession>A0A835TP42</accession>
<dbReference type="PANTHER" id="PTHR28652:SF1">
    <property type="entry name" value="TRANSMEMBRANE PROTEIN 59-LIKE"/>
    <property type="match status" value="1"/>
</dbReference>
<organism evidence="11">
    <name type="scientific">Lamprotornis superbus</name>
    <dbReference type="NCBI Taxonomy" id="245042"/>
    <lineage>
        <taxon>Eukaryota</taxon>
        <taxon>Metazoa</taxon>
        <taxon>Chordata</taxon>
        <taxon>Craniata</taxon>
        <taxon>Vertebrata</taxon>
        <taxon>Euteleostomi</taxon>
        <taxon>Archelosauria</taxon>
        <taxon>Archosauria</taxon>
        <taxon>Dinosauria</taxon>
        <taxon>Saurischia</taxon>
        <taxon>Theropoda</taxon>
        <taxon>Coelurosauria</taxon>
        <taxon>Aves</taxon>
        <taxon>Neognathae</taxon>
        <taxon>Neoaves</taxon>
        <taxon>Telluraves</taxon>
        <taxon>Australaves</taxon>
        <taxon>Passeriformes</taxon>
        <taxon>Sturnidae</taxon>
        <taxon>Lamprotornis</taxon>
    </lineage>
</organism>
<comment type="subcellular location">
    <subcellularLocation>
        <location evidence="1">Golgi apparatus membrane</location>
        <topology evidence="1">Single-pass type I membrane protein</topology>
    </subcellularLocation>
</comment>
<sequence length="247" mass="26490">SLELQAPSFSVLDLVSTFCNDIVSSAQSFISSTWTFYLQADDGKVVVFQSQPEMEYPAPEALEIQPAQPGPGLGSSPGIPQPHTGSRGERGTPITCWQGDGRGEGVPTRVPRFSIASALPGPRAKGDKPSVKEPRGKAKAHPPEPPQQEHDFLGCMSKRSGLPRWILAACLFLSIMVMLWLSCASLVTAPEQHVKTQPLSINGDKEYLEDLDGPGTFPLPPVITVTLCPAEDAGPLPLKVDLDKTIL</sequence>